<organism evidence="2">
    <name type="scientific">Lygus hesperus</name>
    <name type="common">Western plant bug</name>
    <dbReference type="NCBI Taxonomy" id="30085"/>
    <lineage>
        <taxon>Eukaryota</taxon>
        <taxon>Metazoa</taxon>
        <taxon>Ecdysozoa</taxon>
        <taxon>Arthropoda</taxon>
        <taxon>Hexapoda</taxon>
        <taxon>Insecta</taxon>
        <taxon>Pterygota</taxon>
        <taxon>Neoptera</taxon>
        <taxon>Paraneoptera</taxon>
        <taxon>Hemiptera</taxon>
        <taxon>Heteroptera</taxon>
        <taxon>Panheteroptera</taxon>
        <taxon>Cimicomorpha</taxon>
        <taxon>Miridae</taxon>
        <taxon>Mirini</taxon>
        <taxon>Lygus</taxon>
    </lineage>
</organism>
<dbReference type="AlphaFoldDB" id="A0A0A9YJU3"/>
<feature type="domain" description="Mos1 transposase HTH" evidence="1">
    <location>
        <begin position="13"/>
        <end position="58"/>
    </location>
</feature>
<proteinExistence type="predicted"/>
<reference evidence="2" key="2">
    <citation type="submission" date="2014-07" db="EMBL/GenBank/DDBJ databases">
        <authorList>
            <person name="Hull J."/>
        </authorList>
    </citation>
    <scope>NUCLEOTIDE SEQUENCE</scope>
</reference>
<sequence>MELPLTNVPKCSVRSVIQFLVAENVSVPEIHRRLVNVYGEGVISDGQVRKWKREFTKGRTNVHDEERSGRPSTSRVDDSISAVRDLLESDARLTLSDIVLKVHPKHELTRSSVYRIITEDLNCSKVCARWVPRLLSDQHKQDRTEAAHRFLEMLEDEGESLYDRIVTGDETWIHHYTPESKKQSMVWKTVDQSAPKKAKVENSAGKVMATVFWDNQGILLIDNLERGTTINADRYCEVLEKLRAAIKRKRPGKLSKKVLFFHDNARPHSANVTKELLRKFDWDIFPHPPYSPDLAPSDFFLFPSLKSHLGGRRFVNNEELDQAVITYFSQMGTQWYADGLGKLEYRYRKCIEKNGDYVEK</sequence>
<dbReference type="EMBL" id="GBHO01012236">
    <property type="protein sequence ID" value="JAG31368.1"/>
    <property type="molecule type" value="Transcribed_RNA"/>
</dbReference>
<dbReference type="PANTHER" id="PTHR46060:SF1">
    <property type="entry name" value="MARINER MOS1 TRANSPOSASE-LIKE PROTEIN"/>
    <property type="match status" value="1"/>
</dbReference>
<accession>A0A0A9YJU3</accession>
<dbReference type="InterPro" id="IPR036397">
    <property type="entry name" value="RNaseH_sf"/>
</dbReference>
<dbReference type="PANTHER" id="PTHR46060">
    <property type="entry name" value="MARINER MOS1 TRANSPOSASE-LIKE PROTEIN"/>
    <property type="match status" value="1"/>
</dbReference>
<dbReference type="Gene3D" id="3.30.420.10">
    <property type="entry name" value="Ribonuclease H-like superfamily/Ribonuclease H"/>
    <property type="match status" value="1"/>
</dbReference>
<dbReference type="Pfam" id="PF01359">
    <property type="entry name" value="Transposase_1"/>
    <property type="match status" value="1"/>
</dbReference>
<reference evidence="2" key="1">
    <citation type="journal article" date="2014" name="PLoS ONE">
        <title>Transcriptome-Based Identification of ABC Transporters in the Western Tarnished Plant Bug Lygus hesperus.</title>
        <authorList>
            <person name="Hull J.J."/>
            <person name="Chaney K."/>
            <person name="Geib S.M."/>
            <person name="Fabrick J.A."/>
            <person name="Brent C.S."/>
            <person name="Walsh D."/>
            <person name="Lavine L.C."/>
        </authorList>
    </citation>
    <scope>NUCLEOTIDE SEQUENCE</scope>
</reference>
<dbReference type="InterPro" id="IPR001888">
    <property type="entry name" value="Transposase_1"/>
</dbReference>
<dbReference type="Pfam" id="PF17906">
    <property type="entry name" value="HTH_48"/>
    <property type="match status" value="1"/>
</dbReference>
<gene>
    <name evidence="2" type="ORF">CM83_9996</name>
</gene>
<evidence type="ECO:0000259" key="1">
    <source>
        <dbReference type="Pfam" id="PF17906"/>
    </source>
</evidence>
<dbReference type="GO" id="GO:0003676">
    <property type="term" value="F:nucleic acid binding"/>
    <property type="evidence" value="ECO:0007669"/>
    <property type="project" value="InterPro"/>
</dbReference>
<evidence type="ECO:0000313" key="2">
    <source>
        <dbReference type="EMBL" id="JAG31368.1"/>
    </source>
</evidence>
<dbReference type="Gene3D" id="1.10.10.1450">
    <property type="match status" value="1"/>
</dbReference>
<protein>
    <submittedName>
        <fullName evidence="2">Mariner Mos1 transposase</fullName>
    </submittedName>
</protein>
<name>A0A0A9YJU3_LYGHE</name>
<dbReference type="InterPro" id="IPR041426">
    <property type="entry name" value="Mos1_HTH"/>
</dbReference>
<dbReference type="InterPro" id="IPR052709">
    <property type="entry name" value="Transposase-MT_Hybrid"/>
</dbReference>